<evidence type="ECO:0000256" key="1">
    <source>
        <dbReference type="SAM" id="SignalP"/>
    </source>
</evidence>
<dbReference type="RefSeq" id="XP_001879603.1">
    <property type="nucleotide sequence ID" value="XM_001879568.1"/>
</dbReference>
<protein>
    <submittedName>
        <fullName evidence="2">Predicted protein</fullName>
    </submittedName>
</protein>
<reference evidence="2 3" key="1">
    <citation type="journal article" date="2008" name="Nature">
        <title>The genome of Laccaria bicolor provides insights into mycorrhizal symbiosis.</title>
        <authorList>
            <person name="Martin F."/>
            <person name="Aerts A."/>
            <person name="Ahren D."/>
            <person name="Brun A."/>
            <person name="Danchin E.G.J."/>
            <person name="Duchaussoy F."/>
            <person name="Gibon J."/>
            <person name="Kohler A."/>
            <person name="Lindquist E."/>
            <person name="Pereda V."/>
            <person name="Salamov A."/>
            <person name="Shapiro H.J."/>
            <person name="Wuyts J."/>
            <person name="Blaudez D."/>
            <person name="Buee M."/>
            <person name="Brokstein P."/>
            <person name="Canbaeck B."/>
            <person name="Cohen D."/>
            <person name="Courty P.E."/>
            <person name="Coutinho P.M."/>
            <person name="Delaruelle C."/>
            <person name="Detter J.C."/>
            <person name="Deveau A."/>
            <person name="DiFazio S."/>
            <person name="Duplessis S."/>
            <person name="Fraissinet-Tachet L."/>
            <person name="Lucic E."/>
            <person name="Frey-Klett P."/>
            <person name="Fourrey C."/>
            <person name="Feussner I."/>
            <person name="Gay G."/>
            <person name="Grimwood J."/>
            <person name="Hoegger P.J."/>
            <person name="Jain P."/>
            <person name="Kilaru S."/>
            <person name="Labbe J."/>
            <person name="Lin Y.C."/>
            <person name="Legue V."/>
            <person name="Le Tacon F."/>
            <person name="Marmeisse R."/>
            <person name="Melayah D."/>
            <person name="Montanini B."/>
            <person name="Muratet M."/>
            <person name="Nehls U."/>
            <person name="Niculita-Hirzel H."/>
            <person name="Oudot-Le Secq M.P."/>
            <person name="Peter M."/>
            <person name="Quesneville H."/>
            <person name="Rajashekar B."/>
            <person name="Reich M."/>
            <person name="Rouhier N."/>
            <person name="Schmutz J."/>
            <person name="Yin T."/>
            <person name="Chalot M."/>
            <person name="Henrissat B."/>
            <person name="Kuees U."/>
            <person name="Lucas S."/>
            <person name="Van de Peer Y."/>
            <person name="Podila G.K."/>
            <person name="Polle A."/>
            <person name="Pukkila P.J."/>
            <person name="Richardson P.M."/>
            <person name="Rouze P."/>
            <person name="Sanders I.R."/>
            <person name="Stajich J.E."/>
            <person name="Tunlid A."/>
            <person name="Tuskan G."/>
            <person name="Grigoriev I.V."/>
        </authorList>
    </citation>
    <scope>NUCLEOTIDE SEQUENCE [LARGE SCALE GENOMIC DNA]</scope>
    <source>
        <strain evidence="3">S238N-H82 / ATCC MYA-4686</strain>
    </source>
</reference>
<proteinExistence type="predicted"/>
<dbReference type="HOGENOM" id="CLU_3069078_0_0_1"/>
<name>B0D6N5_LACBS</name>
<evidence type="ECO:0000313" key="3">
    <source>
        <dbReference type="Proteomes" id="UP000001194"/>
    </source>
</evidence>
<sequence>MAAVFVIVIHCTAITVRILSAASWNRRSSSGELGLSKNFSGSHIDPIISPFLI</sequence>
<dbReference type="Proteomes" id="UP000001194">
    <property type="component" value="Unassembled WGS sequence"/>
</dbReference>
<accession>B0D6N5</accession>
<organism evidence="3">
    <name type="scientific">Laccaria bicolor (strain S238N-H82 / ATCC MYA-4686)</name>
    <name type="common">Bicoloured deceiver</name>
    <name type="synonym">Laccaria laccata var. bicolor</name>
    <dbReference type="NCBI Taxonomy" id="486041"/>
    <lineage>
        <taxon>Eukaryota</taxon>
        <taxon>Fungi</taxon>
        <taxon>Dikarya</taxon>
        <taxon>Basidiomycota</taxon>
        <taxon>Agaricomycotina</taxon>
        <taxon>Agaricomycetes</taxon>
        <taxon>Agaricomycetidae</taxon>
        <taxon>Agaricales</taxon>
        <taxon>Agaricineae</taxon>
        <taxon>Hydnangiaceae</taxon>
        <taxon>Laccaria</taxon>
    </lineage>
</organism>
<keyword evidence="3" id="KW-1185">Reference proteome</keyword>
<dbReference type="GeneID" id="6075080"/>
<gene>
    <name evidence="2" type="ORF">LACBIDRAFT_318401</name>
</gene>
<keyword evidence="1" id="KW-0732">Signal</keyword>
<feature type="signal peptide" evidence="1">
    <location>
        <begin position="1"/>
        <end position="21"/>
    </location>
</feature>
<dbReference type="EMBL" id="DS547098">
    <property type="protein sequence ID" value="EDR10218.1"/>
    <property type="molecule type" value="Genomic_DNA"/>
</dbReference>
<dbReference type="AlphaFoldDB" id="B0D6N5"/>
<dbReference type="KEGG" id="lbc:LACBIDRAFT_318401"/>
<dbReference type="InParanoid" id="B0D6N5"/>
<feature type="chain" id="PRO_5002749127" evidence="1">
    <location>
        <begin position="22"/>
        <end position="53"/>
    </location>
</feature>
<evidence type="ECO:0000313" key="2">
    <source>
        <dbReference type="EMBL" id="EDR10218.1"/>
    </source>
</evidence>